<dbReference type="GO" id="GO:0043531">
    <property type="term" value="F:ADP binding"/>
    <property type="evidence" value="ECO:0007669"/>
    <property type="project" value="InterPro"/>
</dbReference>
<proteinExistence type="predicted"/>
<protein>
    <submittedName>
        <fullName evidence="2">Putative disease resistance protein At5g63020</fullName>
    </submittedName>
</protein>
<dbReference type="Gene3D" id="3.40.50.300">
    <property type="entry name" value="P-loop containing nucleotide triphosphate hydrolases"/>
    <property type="match status" value="1"/>
</dbReference>
<reference evidence="2" key="1">
    <citation type="submission" date="2018-02" db="EMBL/GenBank/DDBJ databases">
        <title>Rhizophora mucronata_Transcriptome.</title>
        <authorList>
            <person name="Meera S.P."/>
            <person name="Sreeshan A."/>
            <person name="Augustine A."/>
        </authorList>
    </citation>
    <scope>NUCLEOTIDE SEQUENCE</scope>
    <source>
        <tissue evidence="2">Leaf</tissue>
    </source>
</reference>
<name>A0A2P2LU26_RHIMU</name>
<dbReference type="AlphaFoldDB" id="A0A2P2LU26"/>
<dbReference type="EMBL" id="GGEC01041002">
    <property type="protein sequence ID" value="MBX21486.1"/>
    <property type="molecule type" value="Transcribed_RNA"/>
</dbReference>
<feature type="domain" description="NB-ARC" evidence="1">
    <location>
        <begin position="1"/>
        <end position="61"/>
    </location>
</feature>
<evidence type="ECO:0000259" key="1">
    <source>
        <dbReference type="Pfam" id="PF00931"/>
    </source>
</evidence>
<dbReference type="InterPro" id="IPR027417">
    <property type="entry name" value="P-loop_NTPase"/>
</dbReference>
<evidence type="ECO:0000313" key="2">
    <source>
        <dbReference type="EMBL" id="MBX21486.1"/>
    </source>
</evidence>
<dbReference type="SUPFAM" id="SSF52540">
    <property type="entry name" value="P-loop containing nucleoside triphosphate hydrolases"/>
    <property type="match status" value="1"/>
</dbReference>
<dbReference type="InterPro" id="IPR002182">
    <property type="entry name" value="NB-ARC"/>
</dbReference>
<sequence length="71" mass="8148">MGGVGKTTLLKQINNEFIRASNDFNLVIWIVVSKDHKIQKLQEVMGYELGIASDLWRIKTLTGELQTFLWP</sequence>
<dbReference type="Pfam" id="PF00931">
    <property type="entry name" value="NB-ARC"/>
    <property type="match status" value="1"/>
</dbReference>
<organism evidence="2">
    <name type="scientific">Rhizophora mucronata</name>
    <name type="common">Asiatic mangrove</name>
    <dbReference type="NCBI Taxonomy" id="61149"/>
    <lineage>
        <taxon>Eukaryota</taxon>
        <taxon>Viridiplantae</taxon>
        <taxon>Streptophyta</taxon>
        <taxon>Embryophyta</taxon>
        <taxon>Tracheophyta</taxon>
        <taxon>Spermatophyta</taxon>
        <taxon>Magnoliopsida</taxon>
        <taxon>eudicotyledons</taxon>
        <taxon>Gunneridae</taxon>
        <taxon>Pentapetalae</taxon>
        <taxon>rosids</taxon>
        <taxon>fabids</taxon>
        <taxon>Malpighiales</taxon>
        <taxon>Rhizophoraceae</taxon>
        <taxon>Rhizophora</taxon>
    </lineage>
</organism>
<accession>A0A2P2LU26</accession>